<evidence type="ECO:0000256" key="4">
    <source>
        <dbReference type="ARBA" id="ARBA00022448"/>
    </source>
</evidence>
<accession>A0A1H2RX50</accession>
<dbReference type="OrthoDB" id="9808674at2"/>
<dbReference type="Gene3D" id="1.10.3720.10">
    <property type="entry name" value="MetI-like"/>
    <property type="match status" value="1"/>
</dbReference>
<dbReference type="PANTHER" id="PTHR30614:SF20">
    <property type="entry name" value="GLUTAMINE TRANSPORT SYSTEM PERMEASE PROTEIN GLNP"/>
    <property type="match status" value="1"/>
</dbReference>
<comment type="subcellular location">
    <subcellularLocation>
        <location evidence="2">Cell inner membrane</location>
        <topology evidence="2">Multi-pass membrane protein</topology>
    </subcellularLocation>
    <subcellularLocation>
        <location evidence="10">Cell membrane</location>
        <topology evidence="10">Multi-pass membrane protein</topology>
    </subcellularLocation>
</comment>
<feature type="compositionally biased region" description="Low complexity" evidence="11">
    <location>
        <begin position="1"/>
        <end position="22"/>
    </location>
</feature>
<keyword evidence="5" id="KW-1003">Cell membrane</keyword>
<feature type="transmembrane region" description="Helical" evidence="10">
    <location>
        <begin position="41"/>
        <end position="62"/>
    </location>
</feature>
<keyword evidence="14" id="KW-1185">Reference proteome</keyword>
<evidence type="ECO:0000256" key="11">
    <source>
        <dbReference type="SAM" id="MobiDB-lite"/>
    </source>
</evidence>
<feature type="transmembrane region" description="Helical" evidence="10">
    <location>
        <begin position="137"/>
        <end position="154"/>
    </location>
</feature>
<evidence type="ECO:0000256" key="1">
    <source>
        <dbReference type="ARBA" id="ARBA00003159"/>
    </source>
</evidence>
<keyword evidence="4 10" id="KW-0813">Transport</keyword>
<evidence type="ECO:0000256" key="10">
    <source>
        <dbReference type="RuleBase" id="RU363032"/>
    </source>
</evidence>
<evidence type="ECO:0000256" key="9">
    <source>
        <dbReference type="ARBA" id="ARBA00023136"/>
    </source>
</evidence>
<feature type="region of interest" description="Disordered" evidence="11">
    <location>
        <begin position="1"/>
        <end position="27"/>
    </location>
</feature>
<dbReference type="Pfam" id="PF00528">
    <property type="entry name" value="BPD_transp_1"/>
    <property type="match status" value="1"/>
</dbReference>
<evidence type="ECO:0000313" key="13">
    <source>
        <dbReference type="EMBL" id="SDW23878.1"/>
    </source>
</evidence>
<organism evidence="13 14">
    <name type="scientific">Roseicitreum antarcticum</name>
    <dbReference type="NCBI Taxonomy" id="564137"/>
    <lineage>
        <taxon>Bacteria</taxon>
        <taxon>Pseudomonadati</taxon>
        <taxon>Pseudomonadota</taxon>
        <taxon>Alphaproteobacteria</taxon>
        <taxon>Rhodobacterales</taxon>
        <taxon>Paracoccaceae</taxon>
        <taxon>Roseicitreum</taxon>
    </lineage>
</organism>
<keyword evidence="9 10" id="KW-0472">Membrane</keyword>
<sequence>MKPLPSAESSGAASAAPSIAEAPPRRPLPPRKRALSWQQRYLPALISVASVTAMVIALSYVVGGSEAWPRIQAQFFNLDAMRQAFPRVLGGFWTNLWLWGAGLVAIGIWALVLAVMRSMTGPWFAPLRIFTMVYVDLFRGIPALLLVLLFGFGIPALNLSGLPSSGLFWGFVAMVLSYSAYACEIYRAGIDAVHDGQRAAAKALGLGQWQTMWYAVLPQAIRNVIPALLNLVVALQKDVVLLSVIGVRDAVREAQIFTASTFNYSSLVVAALLFMATSIPLARLTDHLARRDRARRTQGAG</sequence>
<name>A0A1H2RX50_9RHOB</name>
<feature type="transmembrane region" description="Helical" evidence="10">
    <location>
        <begin position="267"/>
        <end position="285"/>
    </location>
</feature>
<comment type="similarity">
    <text evidence="3">Belongs to the binding-protein-dependent transport system permease family. HisMQ subfamily.</text>
</comment>
<dbReference type="GO" id="GO:0006865">
    <property type="term" value="P:amino acid transport"/>
    <property type="evidence" value="ECO:0007669"/>
    <property type="project" value="UniProtKB-KW"/>
</dbReference>
<proteinExistence type="inferred from homology"/>
<dbReference type="GO" id="GO:0043190">
    <property type="term" value="C:ATP-binding cassette (ABC) transporter complex"/>
    <property type="evidence" value="ECO:0007669"/>
    <property type="project" value="InterPro"/>
</dbReference>
<keyword evidence="7" id="KW-0029">Amino-acid transport</keyword>
<dbReference type="EMBL" id="FNOM01000001">
    <property type="protein sequence ID" value="SDW23878.1"/>
    <property type="molecule type" value="Genomic_DNA"/>
</dbReference>
<feature type="domain" description="ABC transmembrane type-1" evidence="12">
    <location>
        <begin position="92"/>
        <end position="285"/>
    </location>
</feature>
<feature type="transmembrane region" description="Helical" evidence="10">
    <location>
        <begin position="166"/>
        <end position="183"/>
    </location>
</feature>
<dbReference type="PANTHER" id="PTHR30614">
    <property type="entry name" value="MEMBRANE COMPONENT OF AMINO ACID ABC TRANSPORTER"/>
    <property type="match status" value="1"/>
</dbReference>
<keyword evidence="6 10" id="KW-0812">Transmembrane</keyword>
<dbReference type="STRING" id="564137.SAMN04488238_101440"/>
<reference evidence="13 14" key="1">
    <citation type="submission" date="2016-10" db="EMBL/GenBank/DDBJ databases">
        <authorList>
            <person name="de Groot N.N."/>
        </authorList>
    </citation>
    <scope>NUCLEOTIDE SEQUENCE [LARGE SCALE GENOMIC DNA]</scope>
    <source>
        <strain evidence="13 14">CGMCC 1.8894</strain>
    </source>
</reference>
<evidence type="ECO:0000256" key="7">
    <source>
        <dbReference type="ARBA" id="ARBA00022970"/>
    </source>
</evidence>
<dbReference type="AlphaFoldDB" id="A0A1H2RX50"/>
<evidence type="ECO:0000259" key="12">
    <source>
        <dbReference type="PROSITE" id="PS50928"/>
    </source>
</evidence>
<evidence type="ECO:0000256" key="8">
    <source>
        <dbReference type="ARBA" id="ARBA00022989"/>
    </source>
</evidence>
<evidence type="ECO:0000256" key="6">
    <source>
        <dbReference type="ARBA" id="ARBA00022692"/>
    </source>
</evidence>
<evidence type="ECO:0000313" key="14">
    <source>
        <dbReference type="Proteomes" id="UP000198539"/>
    </source>
</evidence>
<dbReference type="InterPro" id="IPR043429">
    <property type="entry name" value="ArtM/GltK/GlnP/TcyL/YhdX-like"/>
</dbReference>
<dbReference type="InterPro" id="IPR010065">
    <property type="entry name" value="AA_ABC_transptr_permease_3TM"/>
</dbReference>
<evidence type="ECO:0000256" key="3">
    <source>
        <dbReference type="ARBA" id="ARBA00010072"/>
    </source>
</evidence>
<dbReference type="PROSITE" id="PS50928">
    <property type="entry name" value="ABC_TM1"/>
    <property type="match status" value="1"/>
</dbReference>
<dbReference type="GO" id="GO:0022857">
    <property type="term" value="F:transmembrane transporter activity"/>
    <property type="evidence" value="ECO:0007669"/>
    <property type="project" value="InterPro"/>
</dbReference>
<dbReference type="InterPro" id="IPR035906">
    <property type="entry name" value="MetI-like_sf"/>
</dbReference>
<dbReference type="InterPro" id="IPR000515">
    <property type="entry name" value="MetI-like"/>
</dbReference>
<protein>
    <submittedName>
        <fullName evidence="13">Amino acid ABC transporter membrane protein, PAAT family</fullName>
    </submittedName>
</protein>
<dbReference type="Proteomes" id="UP000198539">
    <property type="component" value="Unassembled WGS sequence"/>
</dbReference>
<feature type="transmembrane region" description="Helical" evidence="10">
    <location>
        <begin position="96"/>
        <end position="116"/>
    </location>
</feature>
<comment type="function">
    <text evidence="1">Part of the binding-protein-dependent transport system for glutamine; probably responsible for the translocation of the substrate across the membrane.</text>
</comment>
<evidence type="ECO:0000256" key="5">
    <source>
        <dbReference type="ARBA" id="ARBA00022475"/>
    </source>
</evidence>
<dbReference type="NCBIfam" id="TIGR01726">
    <property type="entry name" value="HEQRo_perm_3TM"/>
    <property type="match status" value="1"/>
</dbReference>
<keyword evidence="8 10" id="KW-1133">Transmembrane helix</keyword>
<gene>
    <name evidence="13" type="ORF">SAMN04488238_101440</name>
</gene>
<dbReference type="SUPFAM" id="SSF161098">
    <property type="entry name" value="MetI-like"/>
    <property type="match status" value="1"/>
</dbReference>
<dbReference type="CDD" id="cd06261">
    <property type="entry name" value="TM_PBP2"/>
    <property type="match status" value="1"/>
</dbReference>
<evidence type="ECO:0000256" key="2">
    <source>
        <dbReference type="ARBA" id="ARBA00004429"/>
    </source>
</evidence>